<dbReference type="Proteomes" id="UP000663829">
    <property type="component" value="Unassembled WGS sequence"/>
</dbReference>
<keyword evidence="4" id="KW-1185">Reference proteome</keyword>
<dbReference type="AlphaFoldDB" id="A0A816FY73"/>
<dbReference type="EMBL" id="CAJOBA010011676">
    <property type="protein sequence ID" value="CAF3871778.1"/>
    <property type="molecule type" value="Genomic_DNA"/>
</dbReference>
<feature type="non-terminal residue" evidence="1">
    <location>
        <position position="28"/>
    </location>
</feature>
<protein>
    <submittedName>
        <fullName evidence="1">Uncharacterized protein</fullName>
    </submittedName>
</protein>
<sequence>MAVTFSRFAFNARATAFWGSASITESGK</sequence>
<proteinExistence type="predicted"/>
<dbReference type="Proteomes" id="UP000681722">
    <property type="component" value="Unassembled WGS sequence"/>
</dbReference>
<evidence type="ECO:0000313" key="3">
    <source>
        <dbReference type="EMBL" id="CAF4629650.1"/>
    </source>
</evidence>
<evidence type="ECO:0000313" key="4">
    <source>
        <dbReference type="Proteomes" id="UP000663829"/>
    </source>
</evidence>
<organism evidence="1 4">
    <name type="scientific">Didymodactylos carnosus</name>
    <dbReference type="NCBI Taxonomy" id="1234261"/>
    <lineage>
        <taxon>Eukaryota</taxon>
        <taxon>Metazoa</taxon>
        <taxon>Spiralia</taxon>
        <taxon>Gnathifera</taxon>
        <taxon>Rotifera</taxon>
        <taxon>Eurotatoria</taxon>
        <taxon>Bdelloidea</taxon>
        <taxon>Philodinida</taxon>
        <taxon>Philodinidae</taxon>
        <taxon>Didymodactylos</taxon>
    </lineage>
</organism>
<reference evidence="1" key="1">
    <citation type="submission" date="2021-02" db="EMBL/GenBank/DDBJ databases">
        <authorList>
            <person name="Nowell W R."/>
        </authorList>
    </citation>
    <scope>NUCLEOTIDE SEQUENCE</scope>
</reference>
<comment type="caution">
    <text evidence="1">The sequence shown here is derived from an EMBL/GenBank/DDBJ whole genome shotgun (WGS) entry which is preliminary data.</text>
</comment>
<evidence type="ECO:0000313" key="1">
    <source>
        <dbReference type="EMBL" id="CAF1667077.1"/>
    </source>
</evidence>
<dbReference type="EMBL" id="CAJNOQ010058944">
    <property type="protein sequence ID" value="CAF1667077.1"/>
    <property type="molecule type" value="Genomic_DNA"/>
</dbReference>
<evidence type="ECO:0000313" key="2">
    <source>
        <dbReference type="EMBL" id="CAF3871778.1"/>
    </source>
</evidence>
<name>A0A816FY73_9BILA</name>
<accession>A0A816FY73</accession>
<dbReference type="Proteomes" id="UP000682733">
    <property type="component" value="Unassembled WGS sequence"/>
</dbReference>
<gene>
    <name evidence="1" type="ORF">GPM918_LOCUS46188</name>
    <name evidence="3" type="ORF">SRO942_LOCUS49810</name>
    <name evidence="2" type="ORF">TMI583_LOCUS19668</name>
</gene>
<dbReference type="EMBL" id="CAJOBC010136203">
    <property type="protein sequence ID" value="CAF4629650.1"/>
    <property type="molecule type" value="Genomic_DNA"/>
</dbReference>